<evidence type="ECO:0000256" key="5">
    <source>
        <dbReference type="ARBA" id="ARBA00023136"/>
    </source>
</evidence>
<evidence type="ECO:0000256" key="1">
    <source>
        <dbReference type="ARBA" id="ARBA00004167"/>
    </source>
</evidence>
<dbReference type="RefSeq" id="WP_241714619.1">
    <property type="nucleotide sequence ID" value="NZ_JALBUF010000006.1"/>
</dbReference>
<evidence type="ECO:0000313" key="9">
    <source>
        <dbReference type="EMBL" id="MCI0183811.1"/>
    </source>
</evidence>
<comment type="subcellular location">
    <subcellularLocation>
        <location evidence="1">Membrane</location>
        <topology evidence="1">Single-pass membrane protein</topology>
    </subcellularLocation>
</comment>
<reference evidence="9" key="1">
    <citation type="submission" date="2022-03" db="EMBL/GenBank/DDBJ databases">
        <title>Draft Genome Sequence of Firmicute Strain S0AB, a Heterotrophic Iron/Sulfur-Oxidizing Extreme Acidophile.</title>
        <authorList>
            <person name="Vergara E."/>
            <person name="Pakostova E."/>
            <person name="Johnson D.B."/>
            <person name="Holmes D.S."/>
        </authorList>
    </citation>
    <scope>NUCLEOTIDE SEQUENCE</scope>
    <source>
        <strain evidence="9">S0AB</strain>
    </source>
</reference>
<sequence>MQGASAIRVILINLIVVVVLFALIIAGYFYYTNSTNYVTTQDAQVSGTIVPITVPFTGTITHWYAAVNSTVNQGELLGNQSNSSVFALNPGLSQMIGNNKSMLNKLKDEETVTSPISGTILQNNVAVGQVVEPGQVVAEVVNLGNLNITANILETEIRHVSVGQTVNISIDGIPNTSFKGTVQSIGDTTTSAFSVIPNPDAAQGSYTAVAQRIPVTISLNGGYAGKALVPGMSAVVSIQVNNNNS</sequence>
<evidence type="ECO:0000259" key="7">
    <source>
        <dbReference type="Pfam" id="PF25917"/>
    </source>
</evidence>
<organism evidence="9 10">
    <name type="scientific">Sulfoacidibacillus ferrooxidans</name>
    <dbReference type="NCBI Taxonomy" id="2005001"/>
    <lineage>
        <taxon>Bacteria</taxon>
        <taxon>Bacillati</taxon>
        <taxon>Bacillota</taxon>
        <taxon>Bacilli</taxon>
        <taxon>Bacillales</taxon>
        <taxon>Alicyclobacillaceae</taxon>
        <taxon>Sulfoacidibacillus</taxon>
    </lineage>
</organism>
<dbReference type="Pfam" id="PF25917">
    <property type="entry name" value="BSH_RND"/>
    <property type="match status" value="1"/>
</dbReference>
<accession>A0A9X1V8P9</accession>
<dbReference type="Gene3D" id="2.40.30.170">
    <property type="match status" value="1"/>
</dbReference>
<proteinExistence type="inferred from homology"/>
<dbReference type="SUPFAM" id="SSF51230">
    <property type="entry name" value="Single hybrid motif"/>
    <property type="match status" value="1"/>
</dbReference>
<keyword evidence="4 6" id="KW-1133">Transmembrane helix</keyword>
<keyword evidence="3 6" id="KW-0812">Transmembrane</keyword>
<dbReference type="PANTHER" id="PTHR30386">
    <property type="entry name" value="MEMBRANE FUSION SUBUNIT OF EMRAB-TOLC MULTIDRUG EFFLUX PUMP"/>
    <property type="match status" value="1"/>
</dbReference>
<keyword evidence="5 6" id="KW-0472">Membrane</keyword>
<dbReference type="Proteomes" id="UP001139263">
    <property type="component" value="Unassembled WGS sequence"/>
</dbReference>
<comment type="caution">
    <text evidence="9">The sequence shown here is derived from an EMBL/GenBank/DDBJ whole genome shotgun (WGS) entry which is preliminary data.</text>
</comment>
<comment type="similarity">
    <text evidence="2">Belongs to the membrane fusion protein (MFP) (TC 8.A.1) family.</text>
</comment>
<dbReference type="GO" id="GO:0055085">
    <property type="term" value="P:transmembrane transport"/>
    <property type="evidence" value="ECO:0007669"/>
    <property type="project" value="InterPro"/>
</dbReference>
<evidence type="ECO:0000256" key="6">
    <source>
        <dbReference type="SAM" id="Phobius"/>
    </source>
</evidence>
<gene>
    <name evidence="9" type="primary">aaeA</name>
    <name evidence="9" type="ORF">MM817_02102</name>
</gene>
<dbReference type="InterPro" id="IPR058625">
    <property type="entry name" value="MdtA-like_BSH"/>
</dbReference>
<dbReference type="InterPro" id="IPR050739">
    <property type="entry name" value="MFP"/>
</dbReference>
<evidence type="ECO:0000313" key="10">
    <source>
        <dbReference type="Proteomes" id="UP001139263"/>
    </source>
</evidence>
<name>A0A9X1V8P9_9BACL</name>
<dbReference type="EMBL" id="JALBUF010000006">
    <property type="protein sequence ID" value="MCI0183811.1"/>
    <property type="molecule type" value="Genomic_DNA"/>
</dbReference>
<dbReference type="AlphaFoldDB" id="A0A9X1V8P9"/>
<feature type="transmembrane region" description="Helical" evidence="6">
    <location>
        <begin position="7"/>
        <end position="31"/>
    </location>
</feature>
<dbReference type="Pfam" id="PF25990">
    <property type="entry name" value="Beta-barrel_YknX"/>
    <property type="match status" value="1"/>
</dbReference>
<keyword evidence="10" id="KW-1185">Reference proteome</keyword>
<protein>
    <submittedName>
        <fullName evidence="9">p-hydroxybenzoic acid efflux pump subunit AaeA</fullName>
    </submittedName>
</protein>
<feature type="domain" description="YknX-like beta-barrel" evidence="8">
    <location>
        <begin position="147"/>
        <end position="238"/>
    </location>
</feature>
<dbReference type="InterPro" id="IPR058636">
    <property type="entry name" value="Beta-barrel_YknX"/>
</dbReference>
<evidence type="ECO:0000256" key="4">
    <source>
        <dbReference type="ARBA" id="ARBA00022989"/>
    </source>
</evidence>
<evidence type="ECO:0000256" key="3">
    <source>
        <dbReference type="ARBA" id="ARBA00022692"/>
    </source>
</evidence>
<dbReference type="InterPro" id="IPR011053">
    <property type="entry name" value="Single_hybrid_motif"/>
</dbReference>
<feature type="domain" description="Multidrug resistance protein MdtA-like barrel-sandwich hybrid" evidence="7">
    <location>
        <begin position="52"/>
        <end position="141"/>
    </location>
</feature>
<dbReference type="GO" id="GO:0016020">
    <property type="term" value="C:membrane"/>
    <property type="evidence" value="ECO:0007669"/>
    <property type="project" value="UniProtKB-SubCell"/>
</dbReference>
<evidence type="ECO:0000256" key="2">
    <source>
        <dbReference type="ARBA" id="ARBA00009477"/>
    </source>
</evidence>
<evidence type="ECO:0000259" key="8">
    <source>
        <dbReference type="Pfam" id="PF25990"/>
    </source>
</evidence>
<dbReference type="PANTHER" id="PTHR30386:SF26">
    <property type="entry name" value="TRANSPORT PROTEIN COMB"/>
    <property type="match status" value="1"/>
</dbReference>